<reference evidence="1 2" key="1">
    <citation type="submission" date="2019-05" db="EMBL/GenBank/DDBJ databases">
        <title>Another draft genome of Portunus trituberculatus and its Hox gene families provides insights of decapod evolution.</title>
        <authorList>
            <person name="Jeong J.-H."/>
            <person name="Song I."/>
            <person name="Kim S."/>
            <person name="Choi T."/>
            <person name="Kim D."/>
            <person name="Ryu S."/>
            <person name="Kim W."/>
        </authorList>
    </citation>
    <scope>NUCLEOTIDE SEQUENCE [LARGE SCALE GENOMIC DNA]</scope>
    <source>
        <tissue evidence="1">Muscle</tissue>
    </source>
</reference>
<dbReference type="EMBL" id="VSRR010001387">
    <property type="protein sequence ID" value="MPC24893.1"/>
    <property type="molecule type" value="Genomic_DNA"/>
</dbReference>
<dbReference type="Proteomes" id="UP000324222">
    <property type="component" value="Unassembled WGS sequence"/>
</dbReference>
<evidence type="ECO:0000313" key="2">
    <source>
        <dbReference type="Proteomes" id="UP000324222"/>
    </source>
</evidence>
<sequence length="100" mass="10659">MTNLVITGVELGNDCRTRVGNPGRTPQGTATSVTRCTLDEEDVLLQGLSPTKGVASLVSGEGRLERKTLHALARHRTDCHITAHTILGTARTVTRVTEAP</sequence>
<protein>
    <submittedName>
        <fullName evidence="1">Uncharacterized protein</fullName>
    </submittedName>
</protein>
<evidence type="ECO:0000313" key="1">
    <source>
        <dbReference type="EMBL" id="MPC24893.1"/>
    </source>
</evidence>
<organism evidence="1 2">
    <name type="scientific">Portunus trituberculatus</name>
    <name type="common">Swimming crab</name>
    <name type="synonym">Neptunus trituberculatus</name>
    <dbReference type="NCBI Taxonomy" id="210409"/>
    <lineage>
        <taxon>Eukaryota</taxon>
        <taxon>Metazoa</taxon>
        <taxon>Ecdysozoa</taxon>
        <taxon>Arthropoda</taxon>
        <taxon>Crustacea</taxon>
        <taxon>Multicrustacea</taxon>
        <taxon>Malacostraca</taxon>
        <taxon>Eumalacostraca</taxon>
        <taxon>Eucarida</taxon>
        <taxon>Decapoda</taxon>
        <taxon>Pleocyemata</taxon>
        <taxon>Brachyura</taxon>
        <taxon>Eubrachyura</taxon>
        <taxon>Portunoidea</taxon>
        <taxon>Portunidae</taxon>
        <taxon>Portuninae</taxon>
        <taxon>Portunus</taxon>
    </lineage>
</organism>
<keyword evidence="2" id="KW-1185">Reference proteome</keyword>
<name>A0A5B7DVA5_PORTR</name>
<accession>A0A5B7DVA5</accession>
<proteinExistence type="predicted"/>
<gene>
    <name evidence="1" type="ORF">E2C01_017987</name>
</gene>
<dbReference type="AlphaFoldDB" id="A0A5B7DVA5"/>
<comment type="caution">
    <text evidence="1">The sequence shown here is derived from an EMBL/GenBank/DDBJ whole genome shotgun (WGS) entry which is preliminary data.</text>
</comment>